<dbReference type="CDD" id="cd01561">
    <property type="entry name" value="CBS_like"/>
    <property type="match status" value="1"/>
</dbReference>
<comment type="cofactor">
    <cofactor evidence="1">
        <name>pyridoxal 5'-phosphate</name>
        <dbReference type="ChEBI" id="CHEBI:597326"/>
    </cofactor>
</comment>
<dbReference type="Proteomes" id="UP000004508">
    <property type="component" value="Unassembled WGS sequence"/>
</dbReference>
<comment type="caution">
    <text evidence="5">The sequence shown here is derived from an EMBL/GenBank/DDBJ whole genome shotgun (WGS) entry which is preliminary data.</text>
</comment>
<feature type="domain" description="Tryptophan synthase beta chain-like PALP" evidence="4">
    <location>
        <begin position="7"/>
        <end position="283"/>
    </location>
</feature>
<dbReference type="AlphaFoldDB" id="D6TQC8"/>
<dbReference type="OrthoDB" id="9808024at2"/>
<dbReference type="RefSeq" id="WP_007909514.1">
    <property type="nucleotide sequence ID" value="NZ_ADVG01000002.1"/>
</dbReference>
<dbReference type="FunFam" id="3.40.50.1100:FF:000003">
    <property type="entry name" value="Cystathionine beta-synthase"/>
    <property type="match status" value="1"/>
</dbReference>
<comment type="similarity">
    <text evidence="2">Belongs to the cysteine synthase/cystathionine beta-synthase family.</text>
</comment>
<evidence type="ECO:0000256" key="3">
    <source>
        <dbReference type="ARBA" id="ARBA00022898"/>
    </source>
</evidence>
<reference evidence="5 6" key="1">
    <citation type="journal article" date="2011" name="Stand. Genomic Sci.">
        <title>Non-contiguous finished genome sequence and contextual data of the filamentous soil bacterium Ktedonobacter racemifer type strain (SOSP1-21).</title>
        <authorList>
            <person name="Chang Y.J."/>
            <person name="Land M."/>
            <person name="Hauser L."/>
            <person name="Chertkov O."/>
            <person name="Del Rio T.G."/>
            <person name="Nolan M."/>
            <person name="Copeland A."/>
            <person name="Tice H."/>
            <person name="Cheng J.F."/>
            <person name="Lucas S."/>
            <person name="Han C."/>
            <person name="Goodwin L."/>
            <person name="Pitluck S."/>
            <person name="Ivanova N."/>
            <person name="Ovchinikova G."/>
            <person name="Pati A."/>
            <person name="Chen A."/>
            <person name="Palaniappan K."/>
            <person name="Mavromatis K."/>
            <person name="Liolios K."/>
            <person name="Brettin T."/>
            <person name="Fiebig A."/>
            <person name="Rohde M."/>
            <person name="Abt B."/>
            <person name="Goker M."/>
            <person name="Detter J.C."/>
            <person name="Woyke T."/>
            <person name="Bristow J."/>
            <person name="Eisen J.A."/>
            <person name="Markowitz V."/>
            <person name="Hugenholtz P."/>
            <person name="Kyrpides N.C."/>
            <person name="Klenk H.P."/>
            <person name="Lapidus A."/>
        </authorList>
    </citation>
    <scope>NUCLEOTIDE SEQUENCE [LARGE SCALE GENOMIC DNA]</scope>
    <source>
        <strain evidence="6">DSM 44963</strain>
    </source>
</reference>
<keyword evidence="3" id="KW-0663">Pyridoxal phosphate</keyword>
<dbReference type="eggNOG" id="COG0031">
    <property type="taxonomic scope" value="Bacteria"/>
</dbReference>
<dbReference type="PANTHER" id="PTHR10314">
    <property type="entry name" value="CYSTATHIONINE BETA-SYNTHASE"/>
    <property type="match status" value="1"/>
</dbReference>
<evidence type="ECO:0000256" key="2">
    <source>
        <dbReference type="ARBA" id="ARBA00007103"/>
    </source>
</evidence>
<name>D6TQC8_KTERA</name>
<dbReference type="GO" id="GO:0016765">
    <property type="term" value="F:transferase activity, transferring alkyl or aryl (other than methyl) groups"/>
    <property type="evidence" value="ECO:0007669"/>
    <property type="project" value="UniProtKB-ARBA"/>
</dbReference>
<evidence type="ECO:0000313" key="5">
    <source>
        <dbReference type="EMBL" id="EFH85776.1"/>
    </source>
</evidence>
<evidence type="ECO:0000256" key="1">
    <source>
        <dbReference type="ARBA" id="ARBA00001933"/>
    </source>
</evidence>
<dbReference type="InParanoid" id="D6TQC8"/>
<evidence type="ECO:0000313" key="6">
    <source>
        <dbReference type="Proteomes" id="UP000004508"/>
    </source>
</evidence>
<protein>
    <submittedName>
        <fullName evidence="5">Pyridoxal-5'-phosphate-dependent protein beta subunit</fullName>
    </submittedName>
</protein>
<dbReference type="STRING" id="485913.Krac_7015"/>
<dbReference type="InterPro" id="IPR036052">
    <property type="entry name" value="TrpB-like_PALP_sf"/>
</dbReference>
<organism evidence="5 6">
    <name type="scientific">Ktedonobacter racemifer DSM 44963</name>
    <dbReference type="NCBI Taxonomy" id="485913"/>
    <lineage>
        <taxon>Bacteria</taxon>
        <taxon>Bacillati</taxon>
        <taxon>Chloroflexota</taxon>
        <taxon>Ktedonobacteria</taxon>
        <taxon>Ktedonobacterales</taxon>
        <taxon>Ktedonobacteraceae</taxon>
        <taxon>Ktedonobacter</taxon>
    </lineage>
</organism>
<gene>
    <name evidence="5" type="ORF">Krac_7015</name>
</gene>
<dbReference type="EMBL" id="ADVG01000002">
    <property type="protein sequence ID" value="EFH85776.1"/>
    <property type="molecule type" value="Genomic_DNA"/>
</dbReference>
<dbReference type="InterPro" id="IPR050214">
    <property type="entry name" value="Cys_Synth/Cystath_Beta-Synth"/>
</dbReference>
<proteinExistence type="inferred from homology"/>
<sequence length="311" mass="33437">MYYHNILETIGNTPLIELKSFSPRSGVQIFAKMEGVNPSGSIKDRIARKMIEQAEAQGLLHTDSILLEPTSGNTGVALALVAGMKGYRFTAVVSEKGTQEKRRMLELYGADVILSSGAAGSNGAIRLAQELVQQEKRYVMLFQYGNLANAAAHYETTGAEILHDLPDVSVLVAGLGSGGTLTGMGQRLKEHSPAIRVVAAEPMQGESIQGLRSLADGFIPPVLDQSLLDDKMLITSQQAWLRTLQLRKQEGIFAGPSSGAVLDVALRVAEHMKQGKIVIILADGGWKYLSEQNWTMHMANDPVSAVLGAAL</sequence>
<accession>D6TQC8</accession>
<dbReference type="SUPFAM" id="SSF53686">
    <property type="entry name" value="Tryptophan synthase beta subunit-like PLP-dependent enzymes"/>
    <property type="match status" value="1"/>
</dbReference>
<dbReference type="GO" id="GO:0006535">
    <property type="term" value="P:cysteine biosynthetic process from serine"/>
    <property type="evidence" value="ECO:0007669"/>
    <property type="project" value="InterPro"/>
</dbReference>
<dbReference type="Gene3D" id="3.40.50.1100">
    <property type="match status" value="2"/>
</dbReference>
<evidence type="ECO:0000259" key="4">
    <source>
        <dbReference type="Pfam" id="PF00291"/>
    </source>
</evidence>
<keyword evidence="6" id="KW-1185">Reference proteome</keyword>
<dbReference type="PROSITE" id="PS00901">
    <property type="entry name" value="CYS_SYNTHASE"/>
    <property type="match status" value="1"/>
</dbReference>
<dbReference type="InterPro" id="IPR001216">
    <property type="entry name" value="P-phosphate_BS"/>
</dbReference>
<dbReference type="Pfam" id="PF00291">
    <property type="entry name" value="PALP"/>
    <property type="match status" value="1"/>
</dbReference>
<dbReference type="InterPro" id="IPR001926">
    <property type="entry name" value="TrpB-like_PALP"/>
</dbReference>